<dbReference type="InterPro" id="IPR006300">
    <property type="entry name" value="FlgB"/>
</dbReference>
<keyword evidence="8" id="KW-0966">Cell projection</keyword>
<dbReference type="PIRSF" id="PIRSF002889">
    <property type="entry name" value="Rod_FlgB"/>
    <property type="match status" value="1"/>
</dbReference>
<dbReference type="PANTHER" id="PTHR30435">
    <property type="entry name" value="FLAGELLAR PROTEIN"/>
    <property type="match status" value="1"/>
</dbReference>
<keyword evidence="8" id="KW-0969">Cilium</keyword>
<dbReference type="EMBL" id="DRTT01000009">
    <property type="protein sequence ID" value="HHF97929.1"/>
    <property type="molecule type" value="Genomic_DNA"/>
</dbReference>
<dbReference type="Pfam" id="PF00460">
    <property type="entry name" value="Flg_bb_rod"/>
    <property type="match status" value="1"/>
</dbReference>
<dbReference type="PANTHER" id="PTHR30435:SF12">
    <property type="entry name" value="FLAGELLAR BASAL BODY ROD PROTEIN FLGB"/>
    <property type="match status" value="1"/>
</dbReference>
<dbReference type="Proteomes" id="UP000886070">
    <property type="component" value="Unassembled WGS sequence"/>
</dbReference>
<evidence type="ECO:0000256" key="1">
    <source>
        <dbReference type="ARBA" id="ARBA00004117"/>
    </source>
</evidence>
<protein>
    <recommendedName>
        <fullName evidence="3 6">Flagellar basal body rod protein FlgB</fullName>
    </recommendedName>
</protein>
<evidence type="ECO:0000256" key="4">
    <source>
        <dbReference type="ARBA" id="ARBA00023143"/>
    </source>
</evidence>
<dbReference type="GO" id="GO:0071978">
    <property type="term" value="P:bacterial-type flagellum-dependent swarming motility"/>
    <property type="evidence" value="ECO:0007669"/>
    <property type="project" value="TreeGrafter"/>
</dbReference>
<evidence type="ECO:0000259" key="7">
    <source>
        <dbReference type="Pfam" id="PF00460"/>
    </source>
</evidence>
<evidence type="ECO:0000256" key="2">
    <source>
        <dbReference type="ARBA" id="ARBA00009677"/>
    </source>
</evidence>
<comment type="subunit">
    <text evidence="6">The basal body constitutes a major portion of the flagellar organelle and consists of a number of rings mounted on a central rod.</text>
</comment>
<organism evidence="8">
    <name type="scientific">Aerophobetes bacterium</name>
    <dbReference type="NCBI Taxonomy" id="2030807"/>
    <lineage>
        <taxon>Bacteria</taxon>
        <taxon>Candidatus Aerophobota</taxon>
    </lineage>
</organism>
<evidence type="ECO:0000256" key="5">
    <source>
        <dbReference type="ARBA" id="ARBA00024934"/>
    </source>
</evidence>
<name>A0A7V5HXX3_UNCAE</name>
<dbReference type="NCBIfam" id="TIGR01396">
    <property type="entry name" value="FlgB"/>
    <property type="match status" value="1"/>
</dbReference>
<evidence type="ECO:0000256" key="3">
    <source>
        <dbReference type="ARBA" id="ARBA00014376"/>
    </source>
</evidence>
<evidence type="ECO:0000313" key="8">
    <source>
        <dbReference type="EMBL" id="HHF97929.1"/>
    </source>
</evidence>
<accession>A0A7V5HXX3</accession>
<sequence length="121" mass="14174">MSWINDTTYILLKKMLDVCALRHRVIANNIANVDTPGFKSRRVVFEEKLRSLLRRNIDGKKLKSLTPTIYVDTSQVMREDFNNVDIEKEMVRLSMNALRYDLYVQLLSGKLERIKEAIKGR</sequence>
<keyword evidence="4 6" id="KW-0975">Bacterial flagellum</keyword>
<comment type="caution">
    <text evidence="8">The sequence shown here is derived from an EMBL/GenBank/DDBJ whole genome shotgun (WGS) entry which is preliminary data.</text>
</comment>
<dbReference type="GO" id="GO:0030694">
    <property type="term" value="C:bacterial-type flagellum basal body, rod"/>
    <property type="evidence" value="ECO:0007669"/>
    <property type="project" value="InterPro"/>
</dbReference>
<evidence type="ECO:0000256" key="6">
    <source>
        <dbReference type="PIRNR" id="PIRNR002889"/>
    </source>
</evidence>
<proteinExistence type="inferred from homology"/>
<gene>
    <name evidence="8" type="primary">flgB</name>
    <name evidence="8" type="ORF">ENL39_00370</name>
</gene>
<comment type="similarity">
    <text evidence="2 6">Belongs to the flagella basal body rod proteins family.</text>
</comment>
<comment type="function">
    <text evidence="5 6">Structural component of flagellum, the bacterial motility apparatus. Part of the rod structure of flagellar basal body.</text>
</comment>
<comment type="subcellular location">
    <subcellularLocation>
        <location evidence="1 6">Bacterial flagellum basal body</location>
    </subcellularLocation>
</comment>
<dbReference type="InterPro" id="IPR001444">
    <property type="entry name" value="Flag_bb_rod_N"/>
</dbReference>
<feature type="domain" description="Flagellar basal body rod protein N-terminal" evidence="7">
    <location>
        <begin position="25"/>
        <end position="39"/>
    </location>
</feature>
<reference evidence="8" key="1">
    <citation type="journal article" date="2020" name="mSystems">
        <title>Genome- and Community-Level Interaction Insights into Carbon Utilization and Element Cycling Functions of Hydrothermarchaeota in Hydrothermal Sediment.</title>
        <authorList>
            <person name="Zhou Z."/>
            <person name="Liu Y."/>
            <person name="Xu W."/>
            <person name="Pan J."/>
            <person name="Luo Z.H."/>
            <person name="Li M."/>
        </authorList>
    </citation>
    <scope>NUCLEOTIDE SEQUENCE [LARGE SCALE GENOMIC DNA]</scope>
    <source>
        <strain evidence="8">HyVt-92</strain>
    </source>
</reference>
<keyword evidence="8" id="KW-0282">Flagellum</keyword>
<dbReference type="AlphaFoldDB" id="A0A7V5HXX3"/>